<evidence type="ECO:0000259" key="2">
    <source>
        <dbReference type="Pfam" id="PF01558"/>
    </source>
</evidence>
<dbReference type="EMBL" id="PGYQ01000001">
    <property type="protein sequence ID" value="PKL72675.1"/>
    <property type="molecule type" value="Genomic_DNA"/>
</dbReference>
<dbReference type="InterPro" id="IPR011894">
    <property type="entry name" value="PorC_KorC"/>
</dbReference>
<dbReference type="InterPro" id="IPR051626">
    <property type="entry name" value="Oxidoreductase_gamma_subunit"/>
</dbReference>
<dbReference type="GO" id="GO:0016625">
    <property type="term" value="F:oxidoreductase activity, acting on the aldehyde or oxo group of donors, iron-sulfur protein as acceptor"/>
    <property type="evidence" value="ECO:0007669"/>
    <property type="project" value="InterPro"/>
</dbReference>
<sequence length="184" mass="20183">MFEIRIHGRGGQGAKSSAQFIAEAALKEGKFIQAFSEYGPERSGAPVVAYVRISDQEIKTHEPVICPSVILVLDETLIKAVDVAKGLKKDGILIINSSKNADVQFRHLFQNIKILDASSIALEFIGKDKPNTAMLGALVKITQVVKLENLIKVIKKHFLIKVGEQGAKANITAVKKGYLRNYKL</sequence>
<dbReference type="PANTHER" id="PTHR43366:SF1">
    <property type="entry name" value="PYRUVATE SYNTHASE SUBUNIT PORC"/>
    <property type="match status" value="1"/>
</dbReference>
<gene>
    <name evidence="3" type="ORF">CVV26_00190</name>
</gene>
<keyword evidence="3" id="KW-0670">Pyruvate</keyword>
<dbReference type="SUPFAM" id="SSF53323">
    <property type="entry name" value="Pyruvate-ferredoxin oxidoreductase, PFOR, domain III"/>
    <property type="match status" value="1"/>
</dbReference>
<organism evidence="3 4">
    <name type="scientific">Candidatus Kuenenbacteria bacterium HGW-Kuenenbacteria-1</name>
    <dbReference type="NCBI Taxonomy" id="2013812"/>
    <lineage>
        <taxon>Bacteria</taxon>
        <taxon>Candidatus Kueneniibacteriota</taxon>
    </lineage>
</organism>
<keyword evidence="1" id="KW-0560">Oxidoreductase</keyword>
<comment type="caution">
    <text evidence="3">The sequence shown here is derived from an EMBL/GenBank/DDBJ whole genome shotgun (WGS) entry which is preliminary data.</text>
</comment>
<dbReference type="PANTHER" id="PTHR43366">
    <property type="entry name" value="PYRUVATE SYNTHASE SUBUNIT PORC"/>
    <property type="match status" value="1"/>
</dbReference>
<dbReference type="NCBIfam" id="TIGR02175">
    <property type="entry name" value="PorC_KorC"/>
    <property type="match status" value="1"/>
</dbReference>
<accession>A0A2N1UP53</accession>
<reference evidence="3 4" key="1">
    <citation type="journal article" date="2017" name="ISME J.">
        <title>Potential for microbial H2 and metal transformations associated with novel bacteria and archaea in deep terrestrial subsurface sediments.</title>
        <authorList>
            <person name="Hernsdorf A.W."/>
            <person name="Amano Y."/>
            <person name="Miyakawa K."/>
            <person name="Ise K."/>
            <person name="Suzuki Y."/>
            <person name="Anantharaman K."/>
            <person name="Probst A."/>
            <person name="Burstein D."/>
            <person name="Thomas B.C."/>
            <person name="Banfield J.F."/>
        </authorList>
    </citation>
    <scope>NUCLEOTIDE SEQUENCE [LARGE SCALE GENOMIC DNA]</scope>
    <source>
        <strain evidence="3">HGW-Kuenenbacteria-1</strain>
    </source>
</reference>
<feature type="domain" description="Pyruvate/ketoisovalerate oxidoreductase catalytic" evidence="2">
    <location>
        <begin position="10"/>
        <end position="178"/>
    </location>
</feature>
<name>A0A2N1UP53_9BACT</name>
<dbReference type="Pfam" id="PF01558">
    <property type="entry name" value="POR"/>
    <property type="match status" value="1"/>
</dbReference>
<evidence type="ECO:0000256" key="1">
    <source>
        <dbReference type="ARBA" id="ARBA00023002"/>
    </source>
</evidence>
<dbReference type="Proteomes" id="UP000233414">
    <property type="component" value="Unassembled WGS sequence"/>
</dbReference>
<dbReference type="InterPro" id="IPR002869">
    <property type="entry name" value="Pyrv_flavodox_OxRed_cen"/>
</dbReference>
<evidence type="ECO:0000313" key="3">
    <source>
        <dbReference type="EMBL" id="PKL72675.1"/>
    </source>
</evidence>
<proteinExistence type="predicted"/>
<dbReference type="Gene3D" id="3.40.920.10">
    <property type="entry name" value="Pyruvate-ferredoxin oxidoreductase, PFOR, domain III"/>
    <property type="match status" value="1"/>
</dbReference>
<protein>
    <submittedName>
        <fullName evidence="3">Pyruvate synthase</fullName>
    </submittedName>
</protein>
<evidence type="ECO:0000313" key="4">
    <source>
        <dbReference type="Proteomes" id="UP000233414"/>
    </source>
</evidence>
<dbReference type="AlphaFoldDB" id="A0A2N1UP53"/>
<dbReference type="InterPro" id="IPR019752">
    <property type="entry name" value="Pyrv/ketoisovalerate_OxRed_cat"/>
</dbReference>